<gene>
    <name evidence="2" type="ORF">SAY86_014698</name>
</gene>
<sequence length="205" mass="23227">MSTQAPIFPMLEPHHFSDYGFDPQIDFFQVLGEARKHKREASRSIDSIHFKLQKPISKDDHYHSSSRRPPPLKKRKWWRNALLFFRGRWVPHISRRTDTGSSSKQSHRDESSGLHSSLAGGGGGRIMSRASISGPVYLTESRSDLGLPYRTAIRPSSGPLAGSMTPSRKGDLEIPYLNLRQLSMEHDRQPQRFSTSAAMPIYLVT</sequence>
<accession>A0AAN7KIF2</accession>
<keyword evidence="3" id="KW-1185">Reference proteome</keyword>
<dbReference type="AlphaFoldDB" id="A0AAN7KIF2"/>
<feature type="region of interest" description="Disordered" evidence="1">
    <location>
        <begin position="95"/>
        <end position="125"/>
    </location>
</feature>
<evidence type="ECO:0000256" key="1">
    <source>
        <dbReference type="SAM" id="MobiDB-lite"/>
    </source>
</evidence>
<dbReference type="PANTHER" id="PTHR35488">
    <property type="entry name" value="OS05G0358900 PROTEIN-RELATED"/>
    <property type="match status" value="1"/>
</dbReference>
<evidence type="ECO:0000313" key="2">
    <source>
        <dbReference type="EMBL" id="KAK4766947.1"/>
    </source>
</evidence>
<dbReference type="PANTHER" id="PTHR35488:SF2">
    <property type="entry name" value="OS05G0358900 PROTEIN"/>
    <property type="match status" value="1"/>
</dbReference>
<comment type="caution">
    <text evidence="2">The sequence shown here is derived from an EMBL/GenBank/DDBJ whole genome shotgun (WGS) entry which is preliminary data.</text>
</comment>
<proteinExistence type="predicted"/>
<protein>
    <submittedName>
        <fullName evidence="2">Uncharacterized protein</fullName>
    </submittedName>
</protein>
<name>A0AAN7KIF2_TRANT</name>
<dbReference type="Proteomes" id="UP001346149">
    <property type="component" value="Unassembled WGS sequence"/>
</dbReference>
<organism evidence="2 3">
    <name type="scientific">Trapa natans</name>
    <name type="common">Water chestnut</name>
    <dbReference type="NCBI Taxonomy" id="22666"/>
    <lineage>
        <taxon>Eukaryota</taxon>
        <taxon>Viridiplantae</taxon>
        <taxon>Streptophyta</taxon>
        <taxon>Embryophyta</taxon>
        <taxon>Tracheophyta</taxon>
        <taxon>Spermatophyta</taxon>
        <taxon>Magnoliopsida</taxon>
        <taxon>eudicotyledons</taxon>
        <taxon>Gunneridae</taxon>
        <taxon>Pentapetalae</taxon>
        <taxon>rosids</taxon>
        <taxon>malvids</taxon>
        <taxon>Myrtales</taxon>
        <taxon>Lythraceae</taxon>
        <taxon>Trapa</taxon>
    </lineage>
</organism>
<dbReference type="EMBL" id="JAXQNO010000022">
    <property type="protein sequence ID" value="KAK4766947.1"/>
    <property type="molecule type" value="Genomic_DNA"/>
</dbReference>
<reference evidence="2 3" key="1">
    <citation type="journal article" date="2023" name="Hortic Res">
        <title>Pangenome of water caltrop reveals structural variations and asymmetric subgenome divergence after allopolyploidization.</title>
        <authorList>
            <person name="Zhang X."/>
            <person name="Chen Y."/>
            <person name="Wang L."/>
            <person name="Yuan Y."/>
            <person name="Fang M."/>
            <person name="Shi L."/>
            <person name="Lu R."/>
            <person name="Comes H.P."/>
            <person name="Ma Y."/>
            <person name="Chen Y."/>
            <person name="Huang G."/>
            <person name="Zhou Y."/>
            <person name="Zheng Z."/>
            <person name="Qiu Y."/>
        </authorList>
    </citation>
    <scope>NUCLEOTIDE SEQUENCE [LARGE SCALE GENOMIC DNA]</scope>
    <source>
        <strain evidence="2">F231</strain>
    </source>
</reference>
<evidence type="ECO:0000313" key="3">
    <source>
        <dbReference type="Proteomes" id="UP001346149"/>
    </source>
</evidence>